<dbReference type="AlphaFoldDB" id="A0A835BLX5"/>
<protein>
    <submittedName>
        <fullName evidence="2">Uncharacterized protein</fullName>
    </submittedName>
</protein>
<evidence type="ECO:0000256" key="1">
    <source>
        <dbReference type="SAM" id="MobiDB-lite"/>
    </source>
</evidence>
<name>A0A835BLX5_9POAL</name>
<proteinExistence type="predicted"/>
<dbReference type="EMBL" id="JACEFO010001776">
    <property type="protein sequence ID" value="KAF8704146.1"/>
    <property type="molecule type" value="Genomic_DNA"/>
</dbReference>
<evidence type="ECO:0000313" key="3">
    <source>
        <dbReference type="Proteomes" id="UP000636709"/>
    </source>
</evidence>
<comment type="caution">
    <text evidence="2">The sequence shown here is derived from an EMBL/GenBank/DDBJ whole genome shotgun (WGS) entry which is preliminary data.</text>
</comment>
<reference evidence="2" key="1">
    <citation type="submission" date="2020-07" db="EMBL/GenBank/DDBJ databases">
        <title>Genome sequence and genetic diversity analysis of an under-domesticated orphan crop, white fonio (Digitaria exilis).</title>
        <authorList>
            <person name="Bennetzen J.L."/>
            <person name="Chen S."/>
            <person name="Ma X."/>
            <person name="Wang X."/>
            <person name="Yssel A.E.J."/>
            <person name="Chaluvadi S.R."/>
            <person name="Johnson M."/>
            <person name="Gangashetty P."/>
            <person name="Hamidou F."/>
            <person name="Sanogo M.D."/>
            <person name="Zwaenepoel A."/>
            <person name="Wallace J."/>
            <person name="Van De Peer Y."/>
            <person name="Van Deynze A."/>
        </authorList>
    </citation>
    <scope>NUCLEOTIDE SEQUENCE</scope>
    <source>
        <tissue evidence="2">Leaves</tissue>
    </source>
</reference>
<evidence type="ECO:0000313" key="2">
    <source>
        <dbReference type="EMBL" id="KAF8704146.1"/>
    </source>
</evidence>
<feature type="compositionally biased region" description="Basic and acidic residues" evidence="1">
    <location>
        <begin position="33"/>
        <end position="47"/>
    </location>
</feature>
<organism evidence="2 3">
    <name type="scientific">Digitaria exilis</name>
    <dbReference type="NCBI Taxonomy" id="1010633"/>
    <lineage>
        <taxon>Eukaryota</taxon>
        <taxon>Viridiplantae</taxon>
        <taxon>Streptophyta</taxon>
        <taxon>Embryophyta</taxon>
        <taxon>Tracheophyta</taxon>
        <taxon>Spermatophyta</taxon>
        <taxon>Magnoliopsida</taxon>
        <taxon>Liliopsida</taxon>
        <taxon>Poales</taxon>
        <taxon>Poaceae</taxon>
        <taxon>PACMAD clade</taxon>
        <taxon>Panicoideae</taxon>
        <taxon>Panicodae</taxon>
        <taxon>Paniceae</taxon>
        <taxon>Anthephorinae</taxon>
        <taxon>Digitaria</taxon>
    </lineage>
</organism>
<dbReference type="Proteomes" id="UP000636709">
    <property type="component" value="Unassembled WGS sequence"/>
</dbReference>
<sequence length="88" mass="9720">MMKDGGTSSSIKPPHQVLNSLPLLVFEYEDVDPDSRHDDGDDSRHEDDGDDAAIGMLMYSLSQRRIYTDERPDAMAAKGNTCFSTPQG</sequence>
<accession>A0A835BLX5</accession>
<gene>
    <name evidence="2" type="ORF">HU200_031639</name>
</gene>
<feature type="region of interest" description="Disordered" evidence="1">
    <location>
        <begin position="30"/>
        <end position="52"/>
    </location>
</feature>
<keyword evidence="3" id="KW-1185">Reference proteome</keyword>